<protein>
    <submittedName>
        <fullName evidence="2">Uncharacterized protein</fullName>
    </submittedName>
</protein>
<organism evidence="2 3">
    <name type="scientific">Bradyrhizobium pachyrhizi</name>
    <dbReference type="NCBI Taxonomy" id="280333"/>
    <lineage>
        <taxon>Bacteria</taxon>
        <taxon>Pseudomonadati</taxon>
        <taxon>Pseudomonadota</taxon>
        <taxon>Alphaproteobacteria</taxon>
        <taxon>Hyphomicrobiales</taxon>
        <taxon>Nitrobacteraceae</taxon>
        <taxon>Bradyrhizobium</taxon>
    </lineage>
</organism>
<proteinExistence type="predicted"/>
<gene>
    <name evidence="2" type="ORF">GPL21_25290</name>
</gene>
<feature type="region of interest" description="Disordered" evidence="1">
    <location>
        <begin position="1"/>
        <end position="60"/>
    </location>
</feature>
<dbReference type="AlphaFoldDB" id="A0A844SRC4"/>
<reference evidence="2 3" key="1">
    <citation type="submission" date="2019-12" db="EMBL/GenBank/DDBJ databases">
        <title>Draft genome sequences Bradyrhizobium cajani AMBPC1010, Bradyrhizobium pachyrhizi AMBPC1040 and Bradyrhizobium yuanmingense ALSPC3051, three plant growth promoting strains isolated from nodules of Cajanus cajan L. in Dominican Republic.</title>
        <authorList>
            <person name="Flores-Felix J.D."/>
            <person name="Araujo J."/>
            <person name="Diaz-Alcantara C."/>
            <person name="Gonzalez-Andres F."/>
            <person name="Velazquez E."/>
        </authorList>
    </citation>
    <scope>NUCLEOTIDE SEQUENCE [LARGE SCALE GENOMIC DNA]</scope>
    <source>
        <strain evidence="2 3">1040</strain>
    </source>
</reference>
<evidence type="ECO:0000256" key="1">
    <source>
        <dbReference type="SAM" id="MobiDB-lite"/>
    </source>
</evidence>
<dbReference type="RefSeq" id="WP_050386906.1">
    <property type="nucleotide sequence ID" value="NZ_CP121667.1"/>
</dbReference>
<keyword evidence="3" id="KW-1185">Reference proteome</keyword>
<dbReference type="EMBL" id="WQNF01000020">
    <property type="protein sequence ID" value="MVT68416.1"/>
    <property type="molecule type" value="Genomic_DNA"/>
</dbReference>
<comment type="caution">
    <text evidence="2">The sequence shown here is derived from an EMBL/GenBank/DDBJ whole genome shotgun (WGS) entry which is preliminary data.</text>
</comment>
<accession>A0A844SRC4</accession>
<evidence type="ECO:0000313" key="3">
    <source>
        <dbReference type="Proteomes" id="UP000436468"/>
    </source>
</evidence>
<name>A0A844SRC4_9BRAD</name>
<dbReference type="Proteomes" id="UP000436468">
    <property type="component" value="Unassembled WGS sequence"/>
</dbReference>
<evidence type="ECO:0000313" key="2">
    <source>
        <dbReference type="EMBL" id="MVT68416.1"/>
    </source>
</evidence>
<feature type="compositionally biased region" description="Basic and acidic residues" evidence="1">
    <location>
        <begin position="12"/>
        <end position="24"/>
    </location>
</feature>
<sequence>MAQRHGGDGQLDDGKPRLSEDDIQRALLGPRGVPGKPDTAKMTPQQQKNMPNYLDPGHTS</sequence>